<sequence length="114" mass="11916">MAICKTAIGVAASLQHGRLGELRSSPGGEGLVKLRRLIPPTEASFAPDLAFRGADGDDVVETWGEREHDMARNIEKQGTGTAQEVGSYRPVSGLLQGAGDGSPVFSAHLAYIVA</sequence>
<reference evidence="2" key="5">
    <citation type="submission" date="2018-04" db="UniProtKB">
        <authorList>
            <consortium name="EnsemblFungi"/>
        </authorList>
    </citation>
    <scope>IDENTIFICATION</scope>
    <source>
        <strain evidence="2">R3-111a-1</strain>
    </source>
</reference>
<dbReference type="Proteomes" id="UP000006039">
    <property type="component" value="Unassembled WGS sequence"/>
</dbReference>
<gene>
    <name evidence="2" type="primary">20351910</name>
    <name evidence="1" type="ORF">GGTG_11452</name>
</gene>
<reference evidence="1" key="2">
    <citation type="submission" date="2010-07" db="EMBL/GenBank/DDBJ databases">
        <authorList>
            <consortium name="The Broad Institute Genome Sequencing Platform"/>
            <consortium name="Broad Institute Genome Sequencing Center for Infectious Disease"/>
            <person name="Ma L.-J."/>
            <person name="Dead R."/>
            <person name="Young S."/>
            <person name="Zeng Q."/>
            <person name="Koehrsen M."/>
            <person name="Alvarado L."/>
            <person name="Berlin A."/>
            <person name="Chapman S.B."/>
            <person name="Chen Z."/>
            <person name="Freedman E."/>
            <person name="Gellesch M."/>
            <person name="Goldberg J."/>
            <person name="Griggs A."/>
            <person name="Gujja S."/>
            <person name="Heilman E.R."/>
            <person name="Heiman D."/>
            <person name="Hepburn T."/>
            <person name="Howarth C."/>
            <person name="Jen D."/>
            <person name="Larson L."/>
            <person name="Mehta T."/>
            <person name="Neiman D."/>
            <person name="Pearson M."/>
            <person name="Roberts A."/>
            <person name="Saif S."/>
            <person name="Shea T."/>
            <person name="Shenoy N."/>
            <person name="Sisk P."/>
            <person name="Stolte C."/>
            <person name="Sykes S."/>
            <person name="Walk T."/>
            <person name="White J."/>
            <person name="Yandava C."/>
            <person name="Haas B."/>
            <person name="Nusbaum C."/>
            <person name="Birren B."/>
        </authorList>
    </citation>
    <scope>NUCLEOTIDE SEQUENCE</scope>
    <source>
        <strain evidence="1">R3-111a-1</strain>
    </source>
</reference>
<reference evidence="1" key="3">
    <citation type="submission" date="2010-09" db="EMBL/GenBank/DDBJ databases">
        <title>Annotation of Gaeumannomyces graminis var. tritici R3-111a-1.</title>
        <authorList>
            <consortium name="The Broad Institute Genome Sequencing Platform"/>
            <person name="Ma L.-J."/>
            <person name="Dead R."/>
            <person name="Young S.K."/>
            <person name="Zeng Q."/>
            <person name="Gargeya S."/>
            <person name="Fitzgerald M."/>
            <person name="Haas B."/>
            <person name="Abouelleil A."/>
            <person name="Alvarado L."/>
            <person name="Arachchi H.M."/>
            <person name="Berlin A."/>
            <person name="Brown A."/>
            <person name="Chapman S.B."/>
            <person name="Chen Z."/>
            <person name="Dunbar C."/>
            <person name="Freedman E."/>
            <person name="Gearin G."/>
            <person name="Gellesch M."/>
            <person name="Goldberg J."/>
            <person name="Griggs A."/>
            <person name="Gujja S."/>
            <person name="Heiman D."/>
            <person name="Howarth C."/>
            <person name="Larson L."/>
            <person name="Lui A."/>
            <person name="MacDonald P.J.P."/>
            <person name="Mehta T."/>
            <person name="Montmayeur A."/>
            <person name="Murphy C."/>
            <person name="Neiman D."/>
            <person name="Pearson M."/>
            <person name="Priest M."/>
            <person name="Roberts A."/>
            <person name="Saif S."/>
            <person name="Shea T."/>
            <person name="Shenoy N."/>
            <person name="Sisk P."/>
            <person name="Stolte C."/>
            <person name="Sykes S."/>
            <person name="Yandava C."/>
            <person name="Wortman J."/>
            <person name="Nusbaum C."/>
            <person name="Birren B."/>
        </authorList>
    </citation>
    <scope>NUCLEOTIDE SEQUENCE</scope>
    <source>
        <strain evidence="1">R3-111a-1</strain>
    </source>
</reference>
<dbReference type="VEuPathDB" id="FungiDB:GGTG_11452"/>
<dbReference type="HOGENOM" id="CLU_2121255_0_0_1"/>
<protein>
    <submittedName>
        <fullName evidence="1 2">Uncharacterized protein</fullName>
    </submittedName>
</protein>
<dbReference type="RefSeq" id="XP_009227606.1">
    <property type="nucleotide sequence ID" value="XM_009229342.1"/>
</dbReference>
<reference evidence="3" key="1">
    <citation type="submission" date="2010-07" db="EMBL/GenBank/DDBJ databases">
        <title>The genome sequence of Gaeumannomyces graminis var. tritici strain R3-111a-1.</title>
        <authorList>
            <consortium name="The Broad Institute Genome Sequencing Platform"/>
            <person name="Ma L.-J."/>
            <person name="Dead R."/>
            <person name="Young S."/>
            <person name="Zeng Q."/>
            <person name="Koehrsen M."/>
            <person name="Alvarado L."/>
            <person name="Berlin A."/>
            <person name="Chapman S.B."/>
            <person name="Chen Z."/>
            <person name="Freedman E."/>
            <person name="Gellesch M."/>
            <person name="Goldberg J."/>
            <person name="Griggs A."/>
            <person name="Gujja S."/>
            <person name="Heilman E.R."/>
            <person name="Heiman D."/>
            <person name="Hepburn T."/>
            <person name="Howarth C."/>
            <person name="Jen D."/>
            <person name="Larson L."/>
            <person name="Mehta T."/>
            <person name="Neiman D."/>
            <person name="Pearson M."/>
            <person name="Roberts A."/>
            <person name="Saif S."/>
            <person name="Shea T."/>
            <person name="Shenoy N."/>
            <person name="Sisk P."/>
            <person name="Stolte C."/>
            <person name="Sykes S."/>
            <person name="Walk T."/>
            <person name="White J."/>
            <person name="Yandava C."/>
            <person name="Haas B."/>
            <person name="Nusbaum C."/>
            <person name="Birren B."/>
        </authorList>
    </citation>
    <scope>NUCLEOTIDE SEQUENCE [LARGE SCALE GENOMIC DNA]</scope>
    <source>
        <strain evidence="3">R3-111a-1</strain>
    </source>
</reference>
<dbReference type="AlphaFoldDB" id="J3PD83"/>
<dbReference type="EnsemblFungi" id="EJT70428">
    <property type="protein sequence ID" value="EJT70428"/>
    <property type="gene ID" value="GGTG_11452"/>
</dbReference>
<reference evidence="2" key="4">
    <citation type="journal article" date="2015" name="G3 (Bethesda)">
        <title>Genome sequences of three phytopathogenic species of the Magnaporthaceae family of fungi.</title>
        <authorList>
            <person name="Okagaki L.H."/>
            <person name="Nunes C.C."/>
            <person name="Sailsbery J."/>
            <person name="Clay B."/>
            <person name="Brown D."/>
            <person name="John T."/>
            <person name="Oh Y."/>
            <person name="Young N."/>
            <person name="Fitzgerald M."/>
            <person name="Haas B.J."/>
            <person name="Zeng Q."/>
            <person name="Young S."/>
            <person name="Adiconis X."/>
            <person name="Fan L."/>
            <person name="Levin J.Z."/>
            <person name="Mitchell T.K."/>
            <person name="Okubara P.A."/>
            <person name="Farman M.L."/>
            <person name="Kohn L.M."/>
            <person name="Birren B."/>
            <person name="Ma L.-J."/>
            <person name="Dean R.A."/>
        </authorList>
    </citation>
    <scope>NUCLEOTIDE SEQUENCE</scope>
    <source>
        <strain evidence="2">R3-111a-1</strain>
    </source>
</reference>
<evidence type="ECO:0000313" key="1">
    <source>
        <dbReference type="EMBL" id="EJT70428.1"/>
    </source>
</evidence>
<evidence type="ECO:0000313" key="3">
    <source>
        <dbReference type="Proteomes" id="UP000006039"/>
    </source>
</evidence>
<keyword evidence="3" id="KW-1185">Reference proteome</keyword>
<evidence type="ECO:0000313" key="2">
    <source>
        <dbReference type="EnsemblFungi" id="EJT70428"/>
    </source>
</evidence>
<dbReference type="EMBL" id="GL385401">
    <property type="protein sequence ID" value="EJT70428.1"/>
    <property type="molecule type" value="Genomic_DNA"/>
</dbReference>
<accession>J3PD83</accession>
<name>J3PD83_GAET3</name>
<organism evidence="1">
    <name type="scientific">Gaeumannomyces tritici (strain R3-111a-1)</name>
    <name type="common">Wheat and barley take-all root rot fungus</name>
    <name type="synonym">Gaeumannomyces graminis var. tritici</name>
    <dbReference type="NCBI Taxonomy" id="644352"/>
    <lineage>
        <taxon>Eukaryota</taxon>
        <taxon>Fungi</taxon>
        <taxon>Dikarya</taxon>
        <taxon>Ascomycota</taxon>
        <taxon>Pezizomycotina</taxon>
        <taxon>Sordariomycetes</taxon>
        <taxon>Sordariomycetidae</taxon>
        <taxon>Magnaporthales</taxon>
        <taxon>Magnaporthaceae</taxon>
        <taxon>Gaeumannomyces</taxon>
    </lineage>
</organism>
<dbReference type="GeneID" id="20351910"/>
<proteinExistence type="predicted"/>